<dbReference type="HOGENOM" id="CLU_1982497_0_0_1"/>
<gene>
    <name evidence="1" type="ORF">PLICRDRAFT_433095</name>
</gene>
<dbReference type="EMBL" id="KN832573">
    <property type="protein sequence ID" value="KII83954.1"/>
    <property type="molecule type" value="Genomic_DNA"/>
</dbReference>
<name>A0A0C9T3P9_PLICR</name>
<dbReference type="Proteomes" id="UP000053263">
    <property type="component" value="Unassembled WGS sequence"/>
</dbReference>
<protein>
    <submittedName>
        <fullName evidence="1">Unplaced genomic scaffold PLICRscaffold_20, whole genome shotgun sequence</fullName>
    </submittedName>
</protein>
<accession>A0A0C9T3P9</accession>
<sequence length="126" mass="14112">MPLAITPDVFSSPRCRATCAGKSHSSLLQLRYGGCFPVLFTVLFFPASQHSAFRDVLGTEIVLECAHSLSLEVRSLLLKSSVLDLMYRSGHHSREPPSPYRKIPRSLRLAKRTTRRLVFSCVLPLL</sequence>
<evidence type="ECO:0000313" key="2">
    <source>
        <dbReference type="Proteomes" id="UP000053263"/>
    </source>
</evidence>
<evidence type="ECO:0000313" key="1">
    <source>
        <dbReference type="EMBL" id="KII83954.1"/>
    </source>
</evidence>
<proteinExistence type="predicted"/>
<organism evidence="1 2">
    <name type="scientific">Plicaturopsis crispa FD-325 SS-3</name>
    <dbReference type="NCBI Taxonomy" id="944288"/>
    <lineage>
        <taxon>Eukaryota</taxon>
        <taxon>Fungi</taxon>
        <taxon>Dikarya</taxon>
        <taxon>Basidiomycota</taxon>
        <taxon>Agaricomycotina</taxon>
        <taxon>Agaricomycetes</taxon>
        <taxon>Agaricomycetidae</taxon>
        <taxon>Amylocorticiales</taxon>
        <taxon>Amylocorticiaceae</taxon>
        <taxon>Plicatura</taxon>
        <taxon>Plicaturopsis crispa</taxon>
    </lineage>
</organism>
<reference evidence="1 2" key="1">
    <citation type="submission" date="2014-06" db="EMBL/GenBank/DDBJ databases">
        <title>Evolutionary Origins and Diversification of the Mycorrhizal Mutualists.</title>
        <authorList>
            <consortium name="DOE Joint Genome Institute"/>
            <consortium name="Mycorrhizal Genomics Consortium"/>
            <person name="Kohler A."/>
            <person name="Kuo A."/>
            <person name="Nagy L.G."/>
            <person name="Floudas D."/>
            <person name="Copeland A."/>
            <person name="Barry K.W."/>
            <person name="Cichocki N."/>
            <person name="Veneault-Fourrey C."/>
            <person name="LaButti K."/>
            <person name="Lindquist E.A."/>
            <person name="Lipzen A."/>
            <person name="Lundell T."/>
            <person name="Morin E."/>
            <person name="Murat C."/>
            <person name="Riley R."/>
            <person name="Ohm R."/>
            <person name="Sun H."/>
            <person name="Tunlid A."/>
            <person name="Henrissat B."/>
            <person name="Grigoriev I.V."/>
            <person name="Hibbett D.S."/>
            <person name="Martin F."/>
        </authorList>
    </citation>
    <scope>NUCLEOTIDE SEQUENCE [LARGE SCALE GENOMIC DNA]</scope>
    <source>
        <strain evidence="1 2">FD-325 SS-3</strain>
    </source>
</reference>
<keyword evidence="2" id="KW-1185">Reference proteome</keyword>
<dbReference type="AlphaFoldDB" id="A0A0C9T3P9"/>